<protein>
    <submittedName>
        <fullName evidence="1">Uncharacterized protein</fullName>
    </submittedName>
</protein>
<reference evidence="2" key="1">
    <citation type="journal article" date="2024" name="Proc. Natl. Acad. Sci. U.S.A.">
        <title>Extraordinary preservation of gene collinearity over three hundred million years revealed in homosporous lycophytes.</title>
        <authorList>
            <person name="Li C."/>
            <person name="Wickell D."/>
            <person name="Kuo L.Y."/>
            <person name="Chen X."/>
            <person name="Nie B."/>
            <person name="Liao X."/>
            <person name="Peng D."/>
            <person name="Ji J."/>
            <person name="Jenkins J."/>
            <person name="Williams M."/>
            <person name="Shu S."/>
            <person name="Plott C."/>
            <person name="Barry K."/>
            <person name="Rajasekar S."/>
            <person name="Grimwood J."/>
            <person name="Han X."/>
            <person name="Sun S."/>
            <person name="Hou Z."/>
            <person name="He W."/>
            <person name="Dai G."/>
            <person name="Sun C."/>
            <person name="Schmutz J."/>
            <person name="Leebens-Mack J.H."/>
            <person name="Li F.W."/>
            <person name="Wang L."/>
        </authorList>
    </citation>
    <scope>NUCLEOTIDE SEQUENCE [LARGE SCALE GENOMIC DNA]</scope>
    <source>
        <strain evidence="2">cv. PW_Plant_1</strain>
    </source>
</reference>
<comment type="caution">
    <text evidence="1">The sequence shown here is derived from an EMBL/GenBank/DDBJ whole genome shotgun (WGS) entry which is preliminary data.</text>
</comment>
<keyword evidence="2" id="KW-1185">Reference proteome</keyword>
<dbReference type="Proteomes" id="UP001162992">
    <property type="component" value="Chromosome 21"/>
</dbReference>
<evidence type="ECO:0000313" key="1">
    <source>
        <dbReference type="EMBL" id="KAJ7517353.1"/>
    </source>
</evidence>
<dbReference type="EMBL" id="CM055112">
    <property type="protein sequence ID" value="KAJ7517353.1"/>
    <property type="molecule type" value="Genomic_DNA"/>
</dbReference>
<sequence length="723" mass="80290">MGRRRGSVAVSKDELGDIETSKQAGENERIRSGSRVDAVQGRKKRSSGSRKGLQSRQNRPQNSSKEVNCRVTSPRKKGNSVIKSRKSDVSDKGFTEIETSQVNGDFDNLTAAAVGGGTVKENIDEAEKAPDGSPSPKEAEDDEDEDSEEEMDDDDETSMPLGEGFYEVQSIRKKRVHKGQVQYSVKWRGWTEKYNTWEPYEHVKDCADILEEFERSHRSGRRNKRRFGHYLLHQKKKRSTQNSEGDSSTATTGEAGKENGDVVEMKPIDAETPVHDNKNLCSEEQTSLKRVLSPAFTEAAKTLSDLPDLLDRVEENTSLQTPREGIVGAINSAEISIREAVALQQNVSETIERQIDNFVVDRMLPEVENDVPQDASLSVSCQEMFATVAQGSSVNDINQIEGSVAQSHEREGPVVCAEHTIKDVYKHKQNDQVLGQDNNTSERKNTLLKPVEVSTCYANVTASQPEIQTGSVSLDQRVLNDEVNKSSSTKRLVGAKKRKSGTVRHVYPSEPPEEKVENSKLREIGAENAENLEKDVRNKKYSVVTSHPSIVSNETAMIDNDTQVAGAERFIGAKKRKSGSVRRVRQIGDVDVQTKTVQIEDVKEVDHPPSEEKGIVPISTPVISEQQHIREKEGQAASPLYATLDGPERSTVPSSAPPHIIEIVKAISYSNTPRNGKQDALVLFKALRSDGQEVVVDNKFLRATYPLLLVDFYERHLRYSTGN</sequence>
<name>A0ACC2AIG0_DIPCM</name>
<proteinExistence type="predicted"/>
<evidence type="ECO:0000313" key="2">
    <source>
        <dbReference type="Proteomes" id="UP001162992"/>
    </source>
</evidence>
<gene>
    <name evidence="1" type="ORF">O6H91_21G020100</name>
</gene>
<organism evidence="1 2">
    <name type="scientific">Diphasiastrum complanatum</name>
    <name type="common">Issler's clubmoss</name>
    <name type="synonym">Lycopodium complanatum</name>
    <dbReference type="NCBI Taxonomy" id="34168"/>
    <lineage>
        <taxon>Eukaryota</taxon>
        <taxon>Viridiplantae</taxon>
        <taxon>Streptophyta</taxon>
        <taxon>Embryophyta</taxon>
        <taxon>Tracheophyta</taxon>
        <taxon>Lycopodiopsida</taxon>
        <taxon>Lycopodiales</taxon>
        <taxon>Lycopodiaceae</taxon>
        <taxon>Lycopodioideae</taxon>
        <taxon>Diphasiastrum</taxon>
    </lineage>
</organism>
<accession>A0ACC2AIG0</accession>